<organism evidence="8 9">
    <name type="scientific">Populus tomentosa</name>
    <name type="common">Chinese white poplar</name>
    <dbReference type="NCBI Taxonomy" id="118781"/>
    <lineage>
        <taxon>Eukaryota</taxon>
        <taxon>Viridiplantae</taxon>
        <taxon>Streptophyta</taxon>
        <taxon>Embryophyta</taxon>
        <taxon>Tracheophyta</taxon>
        <taxon>Spermatophyta</taxon>
        <taxon>Magnoliopsida</taxon>
        <taxon>eudicotyledons</taxon>
        <taxon>Gunneridae</taxon>
        <taxon>Pentapetalae</taxon>
        <taxon>rosids</taxon>
        <taxon>fabids</taxon>
        <taxon>Malpighiales</taxon>
        <taxon>Salicaceae</taxon>
        <taxon>Saliceae</taxon>
        <taxon>Populus</taxon>
    </lineage>
</organism>
<comment type="caution">
    <text evidence="8">The sequence shown here is derived from an EMBL/GenBank/DDBJ whole genome shotgun (WGS) entry which is preliminary data.</text>
</comment>
<evidence type="ECO:0000256" key="7">
    <source>
        <dbReference type="RuleBase" id="RU367160"/>
    </source>
</evidence>
<evidence type="ECO:0000313" key="8">
    <source>
        <dbReference type="EMBL" id="KAG6782554.1"/>
    </source>
</evidence>
<dbReference type="Proteomes" id="UP000886885">
    <property type="component" value="Chromosome 3A"/>
</dbReference>
<dbReference type="GO" id="GO:0005634">
    <property type="term" value="C:nucleus"/>
    <property type="evidence" value="ECO:0007669"/>
    <property type="project" value="UniProtKB-SubCell"/>
</dbReference>
<evidence type="ECO:0000256" key="2">
    <source>
        <dbReference type="ARBA" id="ARBA00007911"/>
    </source>
</evidence>
<gene>
    <name evidence="8" type="ORF">POTOM_011964</name>
</gene>
<evidence type="ECO:0000256" key="1">
    <source>
        <dbReference type="ARBA" id="ARBA00004123"/>
    </source>
</evidence>
<dbReference type="InterPro" id="IPR010409">
    <property type="entry name" value="GAGA-bd_tscrpt_act"/>
</dbReference>
<keyword evidence="3 7" id="KW-0805">Transcription regulation</keyword>
<evidence type="ECO:0000256" key="5">
    <source>
        <dbReference type="ARBA" id="ARBA00023163"/>
    </source>
</evidence>
<evidence type="ECO:0000313" key="9">
    <source>
        <dbReference type="Proteomes" id="UP000886885"/>
    </source>
</evidence>
<dbReference type="GO" id="GO:0009723">
    <property type="term" value="P:response to ethylene"/>
    <property type="evidence" value="ECO:0007669"/>
    <property type="project" value="TreeGrafter"/>
</dbReference>
<comment type="similarity">
    <text evidence="2 7">Belongs to the BBR/BPC family.</text>
</comment>
<proteinExistence type="inferred from homology"/>
<dbReference type="GO" id="GO:0003700">
    <property type="term" value="F:DNA-binding transcription factor activity"/>
    <property type="evidence" value="ECO:0007669"/>
    <property type="project" value="UniProtKB-UniRule"/>
</dbReference>
<evidence type="ECO:0000256" key="6">
    <source>
        <dbReference type="ARBA" id="ARBA00023242"/>
    </source>
</evidence>
<comment type="subcellular location">
    <subcellularLocation>
        <location evidence="1 7">Nucleus</location>
    </subcellularLocation>
</comment>
<reference evidence="8" key="1">
    <citation type="journal article" date="2020" name="bioRxiv">
        <title>Hybrid origin of Populus tomentosa Carr. identified through genome sequencing and phylogenomic analysis.</title>
        <authorList>
            <person name="An X."/>
            <person name="Gao K."/>
            <person name="Chen Z."/>
            <person name="Li J."/>
            <person name="Yang X."/>
            <person name="Yang X."/>
            <person name="Zhou J."/>
            <person name="Guo T."/>
            <person name="Zhao T."/>
            <person name="Huang S."/>
            <person name="Miao D."/>
            <person name="Khan W.U."/>
            <person name="Rao P."/>
            <person name="Ye M."/>
            <person name="Lei B."/>
            <person name="Liao W."/>
            <person name="Wang J."/>
            <person name="Ji L."/>
            <person name="Li Y."/>
            <person name="Guo B."/>
            <person name="Mustafa N.S."/>
            <person name="Li S."/>
            <person name="Yun Q."/>
            <person name="Keller S.R."/>
            <person name="Mao J."/>
            <person name="Zhang R."/>
            <person name="Strauss S.H."/>
        </authorList>
    </citation>
    <scope>NUCLEOTIDE SEQUENCE</scope>
    <source>
        <strain evidence="8">GM15</strain>
        <tissue evidence="8">Leaf</tissue>
    </source>
</reference>
<dbReference type="GO" id="GO:0043565">
    <property type="term" value="F:sequence-specific DNA binding"/>
    <property type="evidence" value="ECO:0007669"/>
    <property type="project" value="TreeGrafter"/>
</dbReference>
<keyword evidence="4 7" id="KW-0238">DNA-binding</keyword>
<dbReference type="PANTHER" id="PTHR31421:SF6">
    <property type="entry name" value="PROTEIN BASIC PENTACYSTEINE7"/>
    <property type="match status" value="1"/>
</dbReference>
<comment type="function">
    <text evidence="7">Transcriptional regulator that specifically binds to GA-rich elements (GAGA-repeats) present in regulatory sequences of genes involved in developmental processes.</text>
</comment>
<sequence length="130" mass="15156">MDKSDLNRNVRKRILISKREKKNLHFGLVQFIRPGVRMAMRKMSNGAYVKRILKLSAAGYDLPHHLGLKDHWARHGTNKFVPIKKRSGMLEAKLPAYLIPNLPRLKMLHGYRKGFDDLLFHLISLKRQSC</sequence>
<protein>
    <recommendedName>
        <fullName evidence="7">GAGA-binding transcriptional activator</fullName>
    </recommendedName>
</protein>
<name>A0A8X8DAV1_POPTO</name>
<evidence type="ECO:0000256" key="3">
    <source>
        <dbReference type="ARBA" id="ARBA00023015"/>
    </source>
</evidence>
<dbReference type="AlphaFoldDB" id="A0A8X8DAV1"/>
<evidence type="ECO:0000256" key="4">
    <source>
        <dbReference type="ARBA" id="ARBA00023125"/>
    </source>
</evidence>
<dbReference type="PANTHER" id="PTHR31421">
    <property type="entry name" value="PROTEIN BASIC PENTACYSTEINE3"/>
    <property type="match status" value="1"/>
</dbReference>
<keyword evidence="6 7" id="KW-0539">Nucleus</keyword>
<accession>A0A8X8DAV1</accession>
<dbReference type="Pfam" id="PF06217">
    <property type="entry name" value="GAGA_bind"/>
    <property type="match status" value="1"/>
</dbReference>
<keyword evidence="9" id="KW-1185">Reference proteome</keyword>
<keyword evidence="5 7" id="KW-0804">Transcription</keyword>
<dbReference type="EMBL" id="JAAWWB010000005">
    <property type="protein sequence ID" value="KAG6782554.1"/>
    <property type="molecule type" value="Genomic_DNA"/>
</dbReference>